<dbReference type="InterPro" id="IPR000182">
    <property type="entry name" value="GNAT_dom"/>
</dbReference>
<sequence length="189" mass="21647">MEIVIQELVAGDEVNWNIIDASFTVDSTLVLSLRGRHIGFTVKEEVSSYTKSYTEGRSEEQSLEEADKDYSAYIDSPDQIVYLACIERQVVGYIVLKRNWNKFAYAELIAVDKKYRGYGIGRKLIEQAKRWARNGGMLGIMLETQTNNVGACQFYESCGFVIGGLDLHLYQGFPKHKEEIAIFWYLIFE</sequence>
<reference evidence="2" key="1">
    <citation type="submission" date="2022-01" db="EMBL/GenBank/DDBJ databases">
        <authorList>
            <person name="Criscuolo A."/>
        </authorList>
    </citation>
    <scope>NUCLEOTIDE SEQUENCE</scope>
    <source>
        <strain evidence="2">CIP111893</strain>
    </source>
</reference>
<keyword evidence="3" id="KW-1185">Reference proteome</keyword>
<dbReference type="GO" id="GO:0016746">
    <property type="term" value="F:acyltransferase activity"/>
    <property type="evidence" value="ECO:0007669"/>
    <property type="project" value="UniProtKB-KW"/>
</dbReference>
<dbReference type="EC" id="2.3.1.210" evidence="2"/>
<dbReference type="Pfam" id="PF00583">
    <property type="entry name" value="Acetyltransf_1"/>
    <property type="match status" value="1"/>
</dbReference>
<dbReference type="PROSITE" id="PS51186">
    <property type="entry name" value="GNAT"/>
    <property type="match status" value="1"/>
</dbReference>
<dbReference type="PANTHER" id="PTHR43617">
    <property type="entry name" value="L-AMINO ACID N-ACETYLTRANSFERASE"/>
    <property type="match status" value="1"/>
</dbReference>
<dbReference type="SUPFAM" id="SSF55729">
    <property type="entry name" value="Acyl-CoA N-acyltransferases (Nat)"/>
    <property type="match status" value="1"/>
</dbReference>
<proteinExistence type="predicted"/>
<dbReference type="InterPro" id="IPR016181">
    <property type="entry name" value="Acyl_CoA_acyltransferase"/>
</dbReference>
<dbReference type="InterPro" id="IPR008125">
    <property type="entry name" value="Streptothricin_AcTrfase"/>
</dbReference>
<gene>
    <name evidence="2" type="primary">wecD</name>
    <name evidence="2" type="ORF">PAECIP111893_01136</name>
</gene>
<dbReference type="EMBL" id="CAKMMF010000005">
    <property type="protein sequence ID" value="CAH1198856.1"/>
    <property type="molecule type" value="Genomic_DNA"/>
</dbReference>
<feature type="domain" description="N-acetyltransferase" evidence="1">
    <location>
        <begin position="44"/>
        <end position="189"/>
    </location>
</feature>
<dbReference type="InterPro" id="IPR050276">
    <property type="entry name" value="MshD_Acetyltransferase"/>
</dbReference>
<dbReference type="Gene3D" id="3.40.630.30">
    <property type="match status" value="1"/>
</dbReference>
<comment type="caution">
    <text evidence="2">The sequence shown here is derived from an EMBL/GenBank/DDBJ whole genome shotgun (WGS) entry which is preliminary data.</text>
</comment>
<evidence type="ECO:0000313" key="3">
    <source>
        <dbReference type="Proteomes" id="UP000838686"/>
    </source>
</evidence>
<dbReference type="RefSeq" id="WP_236339503.1">
    <property type="nucleotide sequence ID" value="NZ_CAKMMF010000005.1"/>
</dbReference>
<keyword evidence="2" id="KW-0012">Acyltransferase</keyword>
<dbReference type="PANTHER" id="PTHR43617:SF38">
    <property type="entry name" value="N-ACETYLTRANSFERASE DOMAIN-CONTAINING PROTEIN"/>
    <property type="match status" value="1"/>
</dbReference>
<organism evidence="2 3">
    <name type="scientific">Paenibacillus plantiphilus</name>
    <dbReference type="NCBI Taxonomy" id="2905650"/>
    <lineage>
        <taxon>Bacteria</taxon>
        <taxon>Bacillati</taxon>
        <taxon>Bacillota</taxon>
        <taxon>Bacilli</taxon>
        <taxon>Bacillales</taxon>
        <taxon>Paenibacillaceae</taxon>
        <taxon>Paenibacillus</taxon>
    </lineage>
</organism>
<dbReference type="CDD" id="cd04301">
    <property type="entry name" value="NAT_SF"/>
    <property type="match status" value="1"/>
</dbReference>
<dbReference type="PRINTS" id="PR01754">
    <property type="entry name" value="SACTRNSFRASE"/>
</dbReference>
<accession>A0ABM9BYS9</accession>
<keyword evidence="2" id="KW-0808">Transferase</keyword>
<evidence type="ECO:0000313" key="2">
    <source>
        <dbReference type="EMBL" id="CAH1198856.1"/>
    </source>
</evidence>
<protein>
    <submittedName>
        <fullName evidence="2">dTDP-fucosamine acetyltransferase</fullName>
        <ecNumber evidence="2">2.3.1.210</ecNumber>
    </submittedName>
</protein>
<name>A0ABM9BYS9_9BACL</name>
<dbReference type="Proteomes" id="UP000838686">
    <property type="component" value="Unassembled WGS sequence"/>
</dbReference>
<evidence type="ECO:0000259" key="1">
    <source>
        <dbReference type="PROSITE" id="PS51186"/>
    </source>
</evidence>